<organism evidence="3 4">
    <name type="scientific">Candidatus Portnoybacteria bacterium CG02_land_8_20_14_3_00_45_8</name>
    <dbReference type="NCBI Taxonomy" id="1974807"/>
    <lineage>
        <taxon>Bacteria</taxon>
        <taxon>Candidatus Portnoyibacteriota</taxon>
    </lineage>
</organism>
<dbReference type="CDD" id="cd03801">
    <property type="entry name" value="GT4_PimA-like"/>
    <property type="match status" value="1"/>
</dbReference>
<evidence type="ECO:0000313" key="4">
    <source>
        <dbReference type="Proteomes" id="UP000229247"/>
    </source>
</evidence>
<dbReference type="SUPFAM" id="SSF53756">
    <property type="entry name" value="UDP-Glycosyltransferase/glycogen phosphorylase"/>
    <property type="match status" value="1"/>
</dbReference>
<gene>
    <name evidence="3" type="ORF">COS30_00595</name>
</gene>
<dbReference type="Gene3D" id="3.40.50.2000">
    <property type="entry name" value="Glycogen Phosphorylase B"/>
    <property type="match status" value="2"/>
</dbReference>
<proteinExistence type="predicted"/>
<dbReference type="PANTHER" id="PTHR12526">
    <property type="entry name" value="GLYCOSYLTRANSFERASE"/>
    <property type="match status" value="1"/>
</dbReference>
<comment type="caution">
    <text evidence="3">The sequence shown here is derived from an EMBL/GenBank/DDBJ whole genome shotgun (WGS) entry which is preliminary data.</text>
</comment>
<evidence type="ECO:0008006" key="5">
    <source>
        <dbReference type="Google" id="ProtNLM"/>
    </source>
</evidence>
<dbReference type="Proteomes" id="UP000229247">
    <property type="component" value="Unassembled WGS sequence"/>
</dbReference>
<dbReference type="Pfam" id="PF13439">
    <property type="entry name" value="Glyco_transf_4"/>
    <property type="match status" value="1"/>
</dbReference>
<feature type="domain" description="Glycosyltransferase subfamily 4-like N-terminal" evidence="2">
    <location>
        <begin position="14"/>
        <end position="178"/>
    </location>
</feature>
<feature type="non-terminal residue" evidence="3">
    <location>
        <position position="1"/>
    </location>
</feature>
<evidence type="ECO:0000313" key="3">
    <source>
        <dbReference type="EMBL" id="PIV38718.1"/>
    </source>
</evidence>
<evidence type="ECO:0000259" key="2">
    <source>
        <dbReference type="Pfam" id="PF13439"/>
    </source>
</evidence>
<accession>A0A2M7D6R4</accession>
<dbReference type="InterPro" id="IPR028098">
    <property type="entry name" value="Glyco_trans_4-like_N"/>
</dbReference>
<dbReference type="GO" id="GO:0016757">
    <property type="term" value="F:glycosyltransferase activity"/>
    <property type="evidence" value="ECO:0007669"/>
    <property type="project" value="InterPro"/>
</dbReference>
<sequence>KKVLIFSTTYLPLIGGAEIAVKEITNRLGADLAFDLICARIKRELPAQEKIGRINVYRLGCGCGRLDKFLLPWRGARLAQKLHRKKNYDLVWAIMASFGGLAALSFKNKNPQVPHLLTLQEGDSPEHIHSRARWLGPYYKKMFTSADYISAISQYLFDFGRGQGAICPVEIVPNGVDLYLFLKGSDGVELIKEKLNKNDGDKLIIHTGRLAKKNALGDIIRALKYLPDNYKFLSLGNGPDLIELKQLAAKEGVAGRVMLLNQVSHEEMIKYLKAADVFVRPSLSEGLGNSFLEAMAVGLPVIGTPVGGIPDFLTAGETGLFCKIKNPKSIADQIKLLFSDEALRQKLVVNAKKLAEEKYGWDKIAHQMADIFARLIRS</sequence>
<protein>
    <recommendedName>
        <fullName evidence="5">Glycosyl transferase family 1 domain-containing protein</fullName>
    </recommendedName>
</protein>
<dbReference type="InterPro" id="IPR001296">
    <property type="entry name" value="Glyco_trans_1"/>
</dbReference>
<dbReference type="EMBL" id="PEUE01000015">
    <property type="protein sequence ID" value="PIV38718.1"/>
    <property type="molecule type" value="Genomic_DNA"/>
</dbReference>
<dbReference type="Pfam" id="PF00534">
    <property type="entry name" value="Glycos_transf_1"/>
    <property type="match status" value="1"/>
</dbReference>
<reference evidence="4" key="1">
    <citation type="submission" date="2017-09" db="EMBL/GenBank/DDBJ databases">
        <title>Depth-based differentiation of microbial function through sediment-hosted aquifers and enrichment of novel symbionts in the deep terrestrial subsurface.</title>
        <authorList>
            <person name="Probst A.J."/>
            <person name="Ladd B."/>
            <person name="Jarett J.K."/>
            <person name="Geller-Mcgrath D.E."/>
            <person name="Sieber C.M.K."/>
            <person name="Emerson J.B."/>
            <person name="Anantharaman K."/>
            <person name="Thomas B.C."/>
            <person name="Malmstrom R."/>
            <person name="Stieglmeier M."/>
            <person name="Klingl A."/>
            <person name="Woyke T."/>
            <person name="Ryan C.M."/>
            <person name="Banfield J.F."/>
        </authorList>
    </citation>
    <scope>NUCLEOTIDE SEQUENCE [LARGE SCALE GENOMIC DNA]</scope>
</reference>
<feature type="domain" description="Glycosyl transferase family 1" evidence="1">
    <location>
        <begin position="189"/>
        <end position="353"/>
    </location>
</feature>
<name>A0A2M7D6R4_9BACT</name>
<dbReference type="AlphaFoldDB" id="A0A2M7D6R4"/>
<evidence type="ECO:0000259" key="1">
    <source>
        <dbReference type="Pfam" id="PF00534"/>
    </source>
</evidence>